<dbReference type="EMBL" id="JARJCN010000004">
    <property type="protein sequence ID" value="KAJ7101381.1"/>
    <property type="molecule type" value="Genomic_DNA"/>
</dbReference>
<reference evidence="1" key="1">
    <citation type="submission" date="2023-03" db="EMBL/GenBank/DDBJ databases">
        <title>Massive genome expansion in bonnet fungi (Mycena s.s.) driven by repeated elements and novel gene families across ecological guilds.</title>
        <authorList>
            <consortium name="Lawrence Berkeley National Laboratory"/>
            <person name="Harder C.B."/>
            <person name="Miyauchi S."/>
            <person name="Viragh M."/>
            <person name="Kuo A."/>
            <person name="Thoen E."/>
            <person name="Andreopoulos B."/>
            <person name="Lu D."/>
            <person name="Skrede I."/>
            <person name="Drula E."/>
            <person name="Henrissat B."/>
            <person name="Morin E."/>
            <person name="Kohler A."/>
            <person name="Barry K."/>
            <person name="LaButti K."/>
            <person name="Morin E."/>
            <person name="Salamov A."/>
            <person name="Lipzen A."/>
            <person name="Mereny Z."/>
            <person name="Hegedus B."/>
            <person name="Baldrian P."/>
            <person name="Stursova M."/>
            <person name="Weitz H."/>
            <person name="Taylor A."/>
            <person name="Grigoriev I.V."/>
            <person name="Nagy L.G."/>
            <person name="Martin F."/>
            <person name="Kauserud H."/>
        </authorList>
    </citation>
    <scope>NUCLEOTIDE SEQUENCE</scope>
    <source>
        <strain evidence="1">CBHHK173m</strain>
    </source>
</reference>
<gene>
    <name evidence="1" type="ORF">B0H15DRAFT_991237</name>
</gene>
<dbReference type="Proteomes" id="UP001222325">
    <property type="component" value="Unassembled WGS sequence"/>
</dbReference>
<evidence type="ECO:0000313" key="1">
    <source>
        <dbReference type="EMBL" id="KAJ7101381.1"/>
    </source>
</evidence>
<dbReference type="AlphaFoldDB" id="A0AAD6Y0P1"/>
<protein>
    <submittedName>
        <fullName evidence="1">Uncharacterized protein</fullName>
    </submittedName>
</protein>
<organism evidence="1 2">
    <name type="scientific">Mycena belliarum</name>
    <dbReference type="NCBI Taxonomy" id="1033014"/>
    <lineage>
        <taxon>Eukaryota</taxon>
        <taxon>Fungi</taxon>
        <taxon>Dikarya</taxon>
        <taxon>Basidiomycota</taxon>
        <taxon>Agaricomycotina</taxon>
        <taxon>Agaricomycetes</taxon>
        <taxon>Agaricomycetidae</taxon>
        <taxon>Agaricales</taxon>
        <taxon>Marasmiineae</taxon>
        <taxon>Mycenaceae</taxon>
        <taxon>Mycena</taxon>
    </lineage>
</organism>
<accession>A0AAD6Y0P1</accession>
<evidence type="ECO:0000313" key="2">
    <source>
        <dbReference type="Proteomes" id="UP001222325"/>
    </source>
</evidence>
<name>A0AAD6Y0P1_9AGAR</name>
<keyword evidence="2" id="KW-1185">Reference proteome</keyword>
<comment type="caution">
    <text evidence="1">The sequence shown here is derived from an EMBL/GenBank/DDBJ whole genome shotgun (WGS) entry which is preliminary data.</text>
</comment>
<sequence>MASSTPSKKIACSECKATSLLPAVHDLPKTVQLEHCMIKSAVSKFVLADWALRSKDPPGRDTDLNACHQFAPTPALEFLYSESWKRFYPSTLEENYFFAIWAAGDARYLVFQHDCESAMDLKCDTTMSVVEFLDALEPCVRSSFWYDATKKGKKVQKHLPMSATPTHTCPRTPISMVLSTPSKNEACIECEATGVLPAVHDLPKTVQLEHRITDLESEEHRTIFADWAMRASPEYERRLRNGMDTLARDKDLAACHHLLHGFAPTPALEFLYSEAFEQRFYPSESESGAVALNYHFAIWAAGGVRYLVYEGGVDDQCQALETKCDTAMSAGEFLNALERCLRHSFWYAKKNKYPTLIMGVARGLR</sequence>
<proteinExistence type="predicted"/>